<dbReference type="InterPro" id="IPR010562">
    <property type="entry name" value="Haemolymph_juvenile_hormone-bd"/>
</dbReference>
<dbReference type="EMBL" id="OV725080">
    <property type="protein sequence ID" value="CAH1397825.1"/>
    <property type="molecule type" value="Genomic_DNA"/>
</dbReference>
<feature type="transmembrane region" description="Helical" evidence="1">
    <location>
        <begin position="12"/>
        <end position="34"/>
    </location>
</feature>
<dbReference type="Pfam" id="PF06585">
    <property type="entry name" value="JHBP"/>
    <property type="match status" value="1"/>
</dbReference>
<sequence>MAHMISITKILNITIILIMNSLISSGSFFENFLYHTSIHLRKESKLNHANGLDPLHFERTLSMNDPNLRLDLSFNGFLKGHTNYNLEKMAITPDLNVSFVGTLIDTQISGSYKMNGSYFTVLPIVGDGIYLFKLKNLGVALDTKIQPKGGHIQIHTFDVDYIFDDFEISLWGLTGDQAVGNILEEFAKDFITVILCQKKDTITKHLKSYVLEEGNAKLKNMTFANMIEVVKQIFVY</sequence>
<dbReference type="PANTHER" id="PTHR11008">
    <property type="entry name" value="PROTEIN TAKEOUT-LIKE PROTEIN"/>
    <property type="match status" value="1"/>
</dbReference>
<keyword evidence="1" id="KW-0812">Transmembrane</keyword>
<proteinExistence type="predicted"/>
<keyword evidence="1" id="KW-1133">Transmembrane helix</keyword>
<keyword evidence="1" id="KW-0472">Membrane</keyword>
<dbReference type="Gene3D" id="3.15.10.30">
    <property type="entry name" value="Haemolymph juvenile hormone binding protein"/>
    <property type="match status" value="1"/>
</dbReference>
<evidence type="ECO:0000256" key="1">
    <source>
        <dbReference type="SAM" id="Phobius"/>
    </source>
</evidence>
<reference evidence="2" key="1">
    <citation type="submission" date="2022-01" db="EMBL/GenBank/DDBJ databases">
        <authorList>
            <person name="King R."/>
        </authorList>
    </citation>
    <scope>NUCLEOTIDE SEQUENCE</scope>
</reference>
<evidence type="ECO:0000313" key="3">
    <source>
        <dbReference type="Proteomes" id="UP001152798"/>
    </source>
</evidence>
<dbReference type="InterPro" id="IPR038606">
    <property type="entry name" value="To_sf"/>
</dbReference>
<organism evidence="2 3">
    <name type="scientific">Nezara viridula</name>
    <name type="common">Southern green stink bug</name>
    <name type="synonym">Cimex viridulus</name>
    <dbReference type="NCBI Taxonomy" id="85310"/>
    <lineage>
        <taxon>Eukaryota</taxon>
        <taxon>Metazoa</taxon>
        <taxon>Ecdysozoa</taxon>
        <taxon>Arthropoda</taxon>
        <taxon>Hexapoda</taxon>
        <taxon>Insecta</taxon>
        <taxon>Pterygota</taxon>
        <taxon>Neoptera</taxon>
        <taxon>Paraneoptera</taxon>
        <taxon>Hemiptera</taxon>
        <taxon>Heteroptera</taxon>
        <taxon>Panheteroptera</taxon>
        <taxon>Pentatomomorpha</taxon>
        <taxon>Pentatomoidea</taxon>
        <taxon>Pentatomidae</taxon>
        <taxon>Pentatominae</taxon>
        <taxon>Nezara</taxon>
    </lineage>
</organism>
<dbReference type="Proteomes" id="UP001152798">
    <property type="component" value="Chromosome 4"/>
</dbReference>
<dbReference type="PANTHER" id="PTHR11008:SF9">
    <property type="entry name" value="PROTEIN TAKEOUT-LIKE PROTEIN"/>
    <property type="match status" value="1"/>
</dbReference>
<gene>
    <name evidence="2" type="ORF">NEZAVI_LOCUS7585</name>
</gene>
<protein>
    <submittedName>
        <fullName evidence="2">Uncharacterized protein</fullName>
    </submittedName>
</protein>
<keyword evidence="3" id="KW-1185">Reference proteome</keyword>
<evidence type="ECO:0000313" key="2">
    <source>
        <dbReference type="EMBL" id="CAH1397825.1"/>
    </source>
</evidence>
<name>A0A9P0MLJ7_NEZVI</name>
<accession>A0A9P0MLJ7</accession>
<dbReference type="OrthoDB" id="6608030at2759"/>
<dbReference type="AlphaFoldDB" id="A0A9P0MLJ7"/>